<dbReference type="InterPro" id="IPR036209">
    <property type="entry name" value="YwmB-like_sf"/>
</dbReference>
<dbReference type="SUPFAM" id="SSF143842">
    <property type="entry name" value="YwmB-like"/>
    <property type="match status" value="1"/>
</dbReference>
<protein>
    <submittedName>
        <fullName evidence="1">TATA-box binding</fullName>
    </submittedName>
</protein>
<keyword evidence="2" id="KW-1185">Reference proteome</keyword>
<dbReference type="Pfam" id="PF08680">
    <property type="entry name" value="DUF1779"/>
    <property type="match status" value="1"/>
</dbReference>
<accession>A0A1I5ZU99</accession>
<reference evidence="1 2" key="1">
    <citation type="submission" date="2016-10" db="EMBL/GenBank/DDBJ databases">
        <authorList>
            <person name="Varghese N."/>
            <person name="Submissions S."/>
        </authorList>
    </citation>
    <scope>NUCLEOTIDE SEQUENCE [LARGE SCALE GENOMIC DNA]</scope>
    <source>
        <strain evidence="1 2">DSM 13796</strain>
    </source>
</reference>
<dbReference type="Proteomes" id="UP000182762">
    <property type="component" value="Unassembled WGS sequence"/>
</dbReference>
<comment type="caution">
    <text evidence="1">The sequence shown here is derived from an EMBL/GenBank/DDBJ whole genome shotgun (WGS) entry which is preliminary data.</text>
</comment>
<dbReference type="Gene3D" id="3.30.2030.10">
    <property type="entry name" value="YwmB-like"/>
    <property type="match status" value="1"/>
</dbReference>
<dbReference type="EMBL" id="FOXX01000005">
    <property type="protein sequence ID" value="SFQ60018.1"/>
    <property type="molecule type" value="Genomic_DNA"/>
</dbReference>
<dbReference type="RefSeq" id="WP_061804789.1">
    <property type="nucleotide sequence ID" value="NZ_FOXX01000005.1"/>
</dbReference>
<evidence type="ECO:0000313" key="2">
    <source>
        <dbReference type="Proteomes" id="UP000182762"/>
    </source>
</evidence>
<proteinExistence type="predicted"/>
<evidence type="ECO:0000313" key="1">
    <source>
        <dbReference type="EMBL" id="SFQ60018.1"/>
    </source>
</evidence>
<dbReference type="Gene3D" id="3.30.360.40">
    <property type="entry name" value="YwmB-like"/>
    <property type="match status" value="1"/>
</dbReference>
<gene>
    <name evidence="1" type="ORF">SAMN02745910_02243</name>
</gene>
<dbReference type="InterPro" id="IPR014794">
    <property type="entry name" value="DUF1779"/>
</dbReference>
<dbReference type="GeneID" id="93710901"/>
<sequence length="250" mass="28956">MLKFKNSVFLAIFILAIFLYHGNYVSFAFGEKYPIEELAHGVHKSEGTITEWSIYNREQIDVTTKAAFESKVALLKKKYAHFQWSIQKDKEVWKAVGVGKEKKYGINEKIQLLMTLKKEHHQSYIIYDVKGKQWSQEVWSYFNPYLTKKNEELFTGNFESFACIRGHFNDNIKGVLSLGSQKLLKAFKADSVEELSEEAFVSVTAYTEMWEDVLLTQDQQRMNLQIAIRNQGMGEKTTFVVGTPIITSEY</sequence>
<name>A0A1I5ZU99_9BACI</name>
<organism evidence="1 2">
    <name type="scientific">Priestia endophytica DSM 13796</name>
    <dbReference type="NCBI Taxonomy" id="1121089"/>
    <lineage>
        <taxon>Bacteria</taxon>
        <taxon>Bacillati</taxon>
        <taxon>Bacillota</taxon>
        <taxon>Bacilli</taxon>
        <taxon>Bacillales</taxon>
        <taxon>Bacillaceae</taxon>
        <taxon>Priestia</taxon>
    </lineage>
</organism>